<reference evidence="2 3" key="1">
    <citation type="submission" date="2016-12" db="EMBL/GenBank/DDBJ databases">
        <authorList>
            <person name="Song W.-J."/>
            <person name="Kurnit D.M."/>
        </authorList>
    </citation>
    <scope>NUCLEOTIDE SEQUENCE [LARGE SCALE GENOMIC DNA]</scope>
    <source>
        <strain evidence="2 3">175</strain>
    </source>
</reference>
<evidence type="ECO:0000259" key="1">
    <source>
        <dbReference type="Pfam" id="PF07589"/>
    </source>
</evidence>
<proteinExistence type="predicted"/>
<evidence type="ECO:0000313" key="2">
    <source>
        <dbReference type="EMBL" id="SMF96249.1"/>
    </source>
</evidence>
<dbReference type="RefSeq" id="WP_085215151.1">
    <property type="nucleotide sequence ID" value="NZ_FXAM01000001.1"/>
</dbReference>
<name>A0A1Y6CZY9_9GAMM</name>
<organism evidence="2 3">
    <name type="scientific">Methylomagnum ishizawai</name>
    <dbReference type="NCBI Taxonomy" id="1760988"/>
    <lineage>
        <taxon>Bacteria</taxon>
        <taxon>Pseudomonadati</taxon>
        <taxon>Pseudomonadota</taxon>
        <taxon>Gammaproteobacteria</taxon>
        <taxon>Methylococcales</taxon>
        <taxon>Methylococcaceae</taxon>
        <taxon>Methylomagnum</taxon>
    </lineage>
</organism>
<sequence>MSNKNGNQEDRQSSYGTKLALTAGSLSSLYLLPMAVAQAGIVSCTGTAAAGCGSSAGLTLSLADIGGSAKGWDVDGDSVLDFQLFPGDGGKIFMKSATNGRGIAVKMATGHSTTKPLGTGKWRTLARMVNVGSANKSANLLGTRAGYAFKGDGDMKAGAQAYRTMWWKRPVGKGGGTVAGQYLQQFVDNGDNYINFAFLHDGSDAYGWAQINMNSTNHSFTIVQWAYNVPAPDVRVPEPSTAALALIGMGAGGIRAWRARKKSTMDSKALAT</sequence>
<accession>A0A1Y6CZY9</accession>
<dbReference type="InterPro" id="IPR013424">
    <property type="entry name" value="Ice-binding_C"/>
</dbReference>
<feature type="domain" description="Ice-binding protein C-terminal" evidence="1">
    <location>
        <begin position="236"/>
        <end position="261"/>
    </location>
</feature>
<dbReference type="AlphaFoldDB" id="A0A1Y6CZY9"/>
<evidence type="ECO:0000313" key="3">
    <source>
        <dbReference type="Proteomes" id="UP000192923"/>
    </source>
</evidence>
<dbReference type="EMBL" id="FXAM01000001">
    <property type="protein sequence ID" value="SMF96249.1"/>
    <property type="molecule type" value="Genomic_DNA"/>
</dbReference>
<protein>
    <submittedName>
        <fullName evidence="2">PEP-CTERM protein-sorting domain-containing protein</fullName>
    </submittedName>
</protein>
<gene>
    <name evidence="2" type="ORF">SAMN02949497_3641</name>
</gene>
<dbReference type="Proteomes" id="UP000192923">
    <property type="component" value="Unassembled WGS sequence"/>
</dbReference>
<dbReference type="OrthoDB" id="7099671at2"/>
<dbReference type="Pfam" id="PF07589">
    <property type="entry name" value="PEP-CTERM"/>
    <property type="match status" value="1"/>
</dbReference>
<keyword evidence="3" id="KW-1185">Reference proteome</keyword>